<evidence type="ECO:0000256" key="1">
    <source>
        <dbReference type="SAM" id="MobiDB-lite"/>
    </source>
</evidence>
<dbReference type="PANTHER" id="PTHR33492">
    <property type="entry name" value="OSJNBA0043A12.37 PROTEIN-RELATED"/>
    <property type="match status" value="1"/>
</dbReference>
<sequence>MATNEDHITVPINVNLMLKSVFYMQIVLILSLWTLIVAEWHAFVFAREVAMDARIQACDYLVDSGVPESQPMDYSLCPRTQTFFREPIHVFVNRVVPLAPSVLPRRPIPAPAARSVPLQLNFINDPLLPSRLQLGRTSPIPGRTEPLPEGSGTDAEHADFIEEEPEPVVTAEQDADDSAARADEGNSSGRVYWHDWKTLLLIQVKKDELLASGRQTARAKFDRNESIEWEKAEKGVVMKAWQFKNKYGNLLFDHRKVRDWKGRTGKPSYWDMSASEKKEERLPAKMLVEWYELLDSTQGIRPVNSPVCLEIPPHILSPMRAQVLEHLQHRWIHLFPG</sequence>
<keyword evidence="2" id="KW-1133">Transmembrane helix</keyword>
<evidence type="ECO:0000313" key="4">
    <source>
        <dbReference type="Proteomes" id="UP001633002"/>
    </source>
</evidence>
<dbReference type="AlphaFoldDB" id="A0ABD3HL50"/>
<keyword evidence="2" id="KW-0472">Membrane</keyword>
<dbReference type="PANTHER" id="PTHR33492:SF11">
    <property type="entry name" value="OS04G0670900 PROTEIN"/>
    <property type="match status" value="1"/>
</dbReference>
<dbReference type="EMBL" id="JBJQOH010000003">
    <property type="protein sequence ID" value="KAL3692252.1"/>
    <property type="molecule type" value="Genomic_DNA"/>
</dbReference>
<organism evidence="3 4">
    <name type="scientific">Riccia sorocarpa</name>
    <dbReference type="NCBI Taxonomy" id="122646"/>
    <lineage>
        <taxon>Eukaryota</taxon>
        <taxon>Viridiplantae</taxon>
        <taxon>Streptophyta</taxon>
        <taxon>Embryophyta</taxon>
        <taxon>Marchantiophyta</taxon>
        <taxon>Marchantiopsida</taxon>
        <taxon>Marchantiidae</taxon>
        <taxon>Marchantiales</taxon>
        <taxon>Ricciaceae</taxon>
        <taxon>Riccia</taxon>
    </lineage>
</organism>
<protein>
    <submittedName>
        <fullName evidence="3">Uncharacterized protein</fullName>
    </submittedName>
</protein>
<evidence type="ECO:0000313" key="3">
    <source>
        <dbReference type="EMBL" id="KAL3692252.1"/>
    </source>
</evidence>
<keyword evidence="4" id="KW-1185">Reference proteome</keyword>
<evidence type="ECO:0000256" key="2">
    <source>
        <dbReference type="SAM" id="Phobius"/>
    </source>
</evidence>
<dbReference type="Proteomes" id="UP001633002">
    <property type="component" value="Unassembled WGS sequence"/>
</dbReference>
<feature type="region of interest" description="Disordered" evidence="1">
    <location>
        <begin position="134"/>
        <end position="186"/>
    </location>
</feature>
<accession>A0ABD3HL50</accession>
<feature type="transmembrane region" description="Helical" evidence="2">
    <location>
        <begin position="22"/>
        <end position="46"/>
    </location>
</feature>
<reference evidence="3 4" key="1">
    <citation type="submission" date="2024-09" db="EMBL/GenBank/DDBJ databases">
        <title>Chromosome-scale assembly of Riccia sorocarpa.</title>
        <authorList>
            <person name="Paukszto L."/>
        </authorList>
    </citation>
    <scope>NUCLEOTIDE SEQUENCE [LARGE SCALE GENOMIC DNA]</scope>
    <source>
        <strain evidence="3">LP-2024</strain>
        <tissue evidence="3">Aerial parts of the thallus</tissue>
    </source>
</reference>
<comment type="caution">
    <text evidence="3">The sequence shown here is derived from an EMBL/GenBank/DDBJ whole genome shotgun (WGS) entry which is preliminary data.</text>
</comment>
<proteinExistence type="predicted"/>
<gene>
    <name evidence="3" type="ORF">R1sor_005903</name>
</gene>
<name>A0ABD3HL50_9MARC</name>
<keyword evidence="2" id="KW-0812">Transmembrane</keyword>